<dbReference type="EMBL" id="ABLK01000310">
    <property type="protein sequence ID" value="EDT38250.1"/>
    <property type="molecule type" value="Genomic_DNA"/>
</dbReference>
<dbReference type="AlphaFoldDB" id="B1TDV9"/>
<accession>B1TDV9</accession>
<gene>
    <name evidence="1" type="ORF">BamMEX5DRAFT_5975</name>
</gene>
<organism evidence="1 2">
    <name type="scientific">Burkholderia ambifaria MEX-5</name>
    <dbReference type="NCBI Taxonomy" id="396597"/>
    <lineage>
        <taxon>Bacteria</taxon>
        <taxon>Pseudomonadati</taxon>
        <taxon>Pseudomonadota</taxon>
        <taxon>Betaproteobacteria</taxon>
        <taxon>Burkholderiales</taxon>
        <taxon>Burkholderiaceae</taxon>
        <taxon>Burkholderia</taxon>
        <taxon>Burkholderia cepacia complex</taxon>
    </lineage>
</organism>
<name>B1TDV9_9BURK</name>
<evidence type="ECO:0000313" key="1">
    <source>
        <dbReference type="EMBL" id="EDT38250.1"/>
    </source>
</evidence>
<dbReference type="Proteomes" id="UP000004814">
    <property type="component" value="Unassembled WGS sequence"/>
</dbReference>
<evidence type="ECO:0000313" key="2">
    <source>
        <dbReference type="Proteomes" id="UP000004814"/>
    </source>
</evidence>
<protein>
    <submittedName>
        <fullName evidence="1">Uncharacterized protein</fullName>
    </submittedName>
</protein>
<proteinExistence type="predicted"/>
<sequence length="169" mass="18288">MGDRMAACVVQPVQPDIFVPDAAGRGEDLDVEQRLDQLEQPMQHGLFGEVPADLVRRDTEALPAQVFHREGKIPRLQLSNAEGIAGEGLQGLPFGGRLRADAPMQIVQKRLCTFGGARHLLREREAGEISMAEQPGLLVPQGQQFGHDGHVVPCRRAVGIVFAQLGCPG</sequence>
<comment type="caution">
    <text evidence="1">The sequence shown here is derived from an EMBL/GenBank/DDBJ whole genome shotgun (WGS) entry which is preliminary data.</text>
</comment>
<reference evidence="1 2" key="1">
    <citation type="submission" date="2008-03" db="EMBL/GenBank/DDBJ databases">
        <title>Sequencing of the draft genome and assembly of Burkholderia ambifaria MEX-5.</title>
        <authorList>
            <consortium name="US DOE Joint Genome Institute (JGI-PGF)"/>
            <person name="Copeland A."/>
            <person name="Lucas S."/>
            <person name="Lapidus A."/>
            <person name="Glavina del Rio T."/>
            <person name="Dalin E."/>
            <person name="Tice H."/>
            <person name="Bruce D."/>
            <person name="Goodwin L."/>
            <person name="Pitluck S."/>
            <person name="Larimer F."/>
            <person name="Land M.L."/>
            <person name="Hauser L."/>
            <person name="Tiedje J."/>
            <person name="Richardson P."/>
        </authorList>
    </citation>
    <scope>NUCLEOTIDE SEQUENCE [LARGE SCALE GENOMIC DNA]</scope>
    <source>
        <strain evidence="1 2">MEX-5</strain>
    </source>
</reference>